<gene>
    <name evidence="1" type="ORF">OsI_19790</name>
</gene>
<dbReference type="AlphaFoldDB" id="B8AXS9"/>
<name>B8AXS9_ORYSI</name>
<evidence type="ECO:0000313" key="1">
    <source>
        <dbReference type="EMBL" id="EEC79136.1"/>
    </source>
</evidence>
<proteinExistence type="predicted"/>
<organism evidence="1 2">
    <name type="scientific">Oryza sativa subsp. indica</name>
    <name type="common">Rice</name>
    <dbReference type="NCBI Taxonomy" id="39946"/>
    <lineage>
        <taxon>Eukaryota</taxon>
        <taxon>Viridiplantae</taxon>
        <taxon>Streptophyta</taxon>
        <taxon>Embryophyta</taxon>
        <taxon>Tracheophyta</taxon>
        <taxon>Spermatophyta</taxon>
        <taxon>Magnoliopsida</taxon>
        <taxon>Liliopsida</taxon>
        <taxon>Poales</taxon>
        <taxon>Poaceae</taxon>
        <taxon>BOP clade</taxon>
        <taxon>Oryzoideae</taxon>
        <taxon>Oryzeae</taxon>
        <taxon>Oryzinae</taxon>
        <taxon>Oryza</taxon>
        <taxon>Oryza sativa</taxon>
    </lineage>
</organism>
<sequence>MAATGRGGGEGGLKAVVEWWPKGGGGGMWRCRVCARKHIAKVVVVGAARSRALWPKPMPPSMGSGLSGVEARVYGGRGRRCMVMGQRRSARCASGGCRRLAPVATEARRQWHRWLRKVGPGNNERSEQVTTGWSA</sequence>
<dbReference type="Gramene" id="BGIOSGA019776-TA">
    <property type="protein sequence ID" value="BGIOSGA019776-PA"/>
    <property type="gene ID" value="BGIOSGA019776"/>
</dbReference>
<keyword evidence="2" id="KW-1185">Reference proteome</keyword>
<accession>B8AXS9</accession>
<dbReference type="EMBL" id="CM000130">
    <property type="protein sequence ID" value="EEC79136.1"/>
    <property type="molecule type" value="Genomic_DNA"/>
</dbReference>
<evidence type="ECO:0000313" key="2">
    <source>
        <dbReference type="Proteomes" id="UP000007015"/>
    </source>
</evidence>
<protein>
    <submittedName>
        <fullName evidence="1">Uncharacterized protein</fullName>
    </submittedName>
</protein>
<dbReference type="Proteomes" id="UP000007015">
    <property type="component" value="Chromosome 5"/>
</dbReference>
<reference evidence="1 2" key="1">
    <citation type="journal article" date="2005" name="PLoS Biol.">
        <title>The genomes of Oryza sativa: a history of duplications.</title>
        <authorList>
            <person name="Yu J."/>
            <person name="Wang J."/>
            <person name="Lin W."/>
            <person name="Li S."/>
            <person name="Li H."/>
            <person name="Zhou J."/>
            <person name="Ni P."/>
            <person name="Dong W."/>
            <person name="Hu S."/>
            <person name="Zeng C."/>
            <person name="Zhang J."/>
            <person name="Zhang Y."/>
            <person name="Li R."/>
            <person name="Xu Z."/>
            <person name="Li S."/>
            <person name="Li X."/>
            <person name="Zheng H."/>
            <person name="Cong L."/>
            <person name="Lin L."/>
            <person name="Yin J."/>
            <person name="Geng J."/>
            <person name="Li G."/>
            <person name="Shi J."/>
            <person name="Liu J."/>
            <person name="Lv H."/>
            <person name="Li J."/>
            <person name="Wang J."/>
            <person name="Deng Y."/>
            <person name="Ran L."/>
            <person name="Shi X."/>
            <person name="Wang X."/>
            <person name="Wu Q."/>
            <person name="Li C."/>
            <person name="Ren X."/>
            <person name="Wang J."/>
            <person name="Wang X."/>
            <person name="Li D."/>
            <person name="Liu D."/>
            <person name="Zhang X."/>
            <person name="Ji Z."/>
            <person name="Zhao W."/>
            <person name="Sun Y."/>
            <person name="Zhang Z."/>
            <person name="Bao J."/>
            <person name="Han Y."/>
            <person name="Dong L."/>
            <person name="Ji J."/>
            <person name="Chen P."/>
            <person name="Wu S."/>
            <person name="Liu J."/>
            <person name="Xiao Y."/>
            <person name="Bu D."/>
            <person name="Tan J."/>
            <person name="Yang L."/>
            <person name="Ye C."/>
            <person name="Zhang J."/>
            <person name="Xu J."/>
            <person name="Zhou Y."/>
            <person name="Yu Y."/>
            <person name="Zhang B."/>
            <person name="Zhuang S."/>
            <person name="Wei H."/>
            <person name="Liu B."/>
            <person name="Lei M."/>
            <person name="Yu H."/>
            <person name="Li Y."/>
            <person name="Xu H."/>
            <person name="Wei S."/>
            <person name="He X."/>
            <person name="Fang L."/>
            <person name="Zhang Z."/>
            <person name="Zhang Y."/>
            <person name="Huang X."/>
            <person name="Su Z."/>
            <person name="Tong W."/>
            <person name="Li J."/>
            <person name="Tong Z."/>
            <person name="Li S."/>
            <person name="Ye J."/>
            <person name="Wang L."/>
            <person name="Fang L."/>
            <person name="Lei T."/>
            <person name="Chen C."/>
            <person name="Chen H."/>
            <person name="Xu Z."/>
            <person name="Li H."/>
            <person name="Huang H."/>
            <person name="Zhang F."/>
            <person name="Xu H."/>
            <person name="Li N."/>
            <person name="Zhao C."/>
            <person name="Li S."/>
            <person name="Dong L."/>
            <person name="Huang Y."/>
            <person name="Li L."/>
            <person name="Xi Y."/>
            <person name="Qi Q."/>
            <person name="Li W."/>
            <person name="Zhang B."/>
            <person name="Hu W."/>
            <person name="Zhang Y."/>
            <person name="Tian X."/>
            <person name="Jiao Y."/>
            <person name="Liang X."/>
            <person name="Jin J."/>
            <person name="Gao L."/>
            <person name="Zheng W."/>
            <person name="Hao B."/>
            <person name="Liu S."/>
            <person name="Wang W."/>
            <person name="Yuan L."/>
            <person name="Cao M."/>
            <person name="McDermott J."/>
            <person name="Samudrala R."/>
            <person name="Wang J."/>
            <person name="Wong G.K."/>
            <person name="Yang H."/>
        </authorList>
    </citation>
    <scope>NUCLEOTIDE SEQUENCE [LARGE SCALE GENOMIC DNA]</scope>
    <source>
        <strain evidence="2">cv. 93-11</strain>
    </source>
</reference>
<dbReference type="HOGENOM" id="CLU_1889212_0_0_1"/>